<feature type="transmembrane region" description="Helical" evidence="4">
    <location>
        <begin position="331"/>
        <end position="349"/>
    </location>
</feature>
<feature type="transmembrane region" description="Helical" evidence="4">
    <location>
        <begin position="246"/>
        <end position="265"/>
    </location>
</feature>
<dbReference type="NCBIfam" id="NF003477">
    <property type="entry name" value="PRK05122.1"/>
    <property type="match status" value="1"/>
</dbReference>
<dbReference type="PROSITE" id="PS50850">
    <property type="entry name" value="MFS"/>
    <property type="match status" value="1"/>
</dbReference>
<dbReference type="InterPro" id="IPR011701">
    <property type="entry name" value="MFS"/>
</dbReference>
<evidence type="ECO:0000256" key="4">
    <source>
        <dbReference type="HAMAP-Rule" id="MF_02091"/>
    </source>
</evidence>
<dbReference type="InterPro" id="IPR020846">
    <property type="entry name" value="MFS_dom"/>
</dbReference>
<dbReference type="Proteomes" id="UP001595848">
    <property type="component" value="Unassembled WGS sequence"/>
</dbReference>
<feature type="domain" description="Major facilitator superfamily (MFS) profile" evidence="5">
    <location>
        <begin position="148"/>
        <end position="393"/>
    </location>
</feature>
<dbReference type="HAMAP" id="MF_02091">
    <property type="entry name" value="MFS_YfcJ"/>
    <property type="match status" value="1"/>
</dbReference>
<keyword evidence="4" id="KW-0997">Cell inner membrane</keyword>
<protein>
    <recommendedName>
        <fullName evidence="4">Uncharacterized MFS-type transporter ACFOY1_18805</fullName>
    </recommendedName>
</protein>
<feature type="transmembrane region" description="Helical" evidence="4">
    <location>
        <begin position="84"/>
        <end position="102"/>
    </location>
</feature>
<dbReference type="CDD" id="cd17489">
    <property type="entry name" value="MFS_YfcJ_like"/>
    <property type="match status" value="1"/>
</dbReference>
<feature type="transmembrane region" description="Helical" evidence="4">
    <location>
        <begin position="12"/>
        <end position="38"/>
    </location>
</feature>
<feature type="transmembrane region" description="Helical" evidence="4">
    <location>
        <begin position="361"/>
        <end position="381"/>
    </location>
</feature>
<keyword evidence="2 4" id="KW-1133">Transmembrane helix</keyword>
<comment type="similarity">
    <text evidence="4">Belongs to the major facilitator superfamily. YfcJ family.</text>
</comment>
<keyword evidence="4" id="KW-0813">Transport</keyword>
<feature type="transmembrane region" description="Helical" evidence="4">
    <location>
        <begin position="299"/>
        <end position="319"/>
    </location>
</feature>
<feature type="transmembrane region" description="Helical" evidence="4">
    <location>
        <begin position="277"/>
        <end position="293"/>
    </location>
</feature>
<dbReference type="RefSeq" id="WP_217966608.1">
    <property type="nucleotide sequence ID" value="NZ_JAHTBN010000016.1"/>
</dbReference>
<comment type="subcellular location">
    <subcellularLocation>
        <location evidence="4">Cell inner membrane</location>
        <topology evidence="4">Multi-pass membrane protein</topology>
    </subcellularLocation>
</comment>
<keyword evidence="4" id="KW-1003">Cell membrane</keyword>
<dbReference type="Pfam" id="PF07690">
    <property type="entry name" value="MFS_1"/>
    <property type="match status" value="1"/>
</dbReference>
<evidence type="ECO:0000256" key="2">
    <source>
        <dbReference type="ARBA" id="ARBA00022989"/>
    </source>
</evidence>
<keyword evidence="1 4" id="KW-0812">Transmembrane</keyword>
<feature type="transmembrane region" description="Helical" evidence="4">
    <location>
        <begin position="108"/>
        <end position="133"/>
    </location>
</feature>
<evidence type="ECO:0000259" key="5">
    <source>
        <dbReference type="PROSITE" id="PS50850"/>
    </source>
</evidence>
<dbReference type="PANTHER" id="PTHR23531:SF1">
    <property type="entry name" value="QUINOLENE RESISTANCE PROTEIN NORA"/>
    <property type="match status" value="1"/>
</dbReference>
<dbReference type="NCBIfam" id="NF009048">
    <property type="entry name" value="PRK12382.1"/>
    <property type="match status" value="1"/>
</dbReference>
<feature type="transmembrane region" description="Helical" evidence="4">
    <location>
        <begin position="218"/>
        <end position="240"/>
    </location>
</feature>
<feature type="transmembrane region" description="Helical" evidence="4">
    <location>
        <begin position="174"/>
        <end position="197"/>
    </location>
</feature>
<keyword evidence="3 4" id="KW-0472">Membrane</keyword>
<sequence>MNTSTYSTHRLHLWWLTFALFLSYLSVAMSLPVVSIYVTDGLKFNNLAGGLAVGIAFVSTIATRTRSGRLSDQRGGKSVMTIGLLVYTLASLLCMLAVWHVLPPHIAYAVLLLGRLALGLGESLAVVGMLGWGVALSGPQQAGRFLALMGMGMYGSFAVGAPIGLALYHRWGFGGVMLASAALPLVGLVMVRCLPAISGQPGKRESFWGLLGRIGRPGAVVGLQGVGFAAIGAFLSLYYIDRGWPSAWIGLSGFSVGFVVVRLFFGHLPDRLGGRPVALVSLLVEAVGQVLLWQAPAPAWALAGAVLTGCGCSLVYPSMGAEVVRRVPPHLRATAMGGFAAFQDLAYAGTGPLAGWFADRWGYAVVFLIGAVAAAAALLTATSVDRREHVGQE</sequence>
<reference evidence="7" key="1">
    <citation type="journal article" date="2019" name="Int. J. Syst. Evol. Microbiol.">
        <title>The Global Catalogue of Microorganisms (GCM) 10K type strain sequencing project: providing services to taxonomists for standard genome sequencing and annotation.</title>
        <authorList>
            <consortium name="The Broad Institute Genomics Platform"/>
            <consortium name="The Broad Institute Genome Sequencing Center for Infectious Disease"/>
            <person name="Wu L."/>
            <person name="Ma J."/>
        </authorList>
    </citation>
    <scope>NUCLEOTIDE SEQUENCE [LARGE SCALE GENOMIC DNA]</scope>
    <source>
        <strain evidence="7">LMG 24813</strain>
    </source>
</reference>
<dbReference type="InterPro" id="IPR037541">
    <property type="entry name" value="MFS_YfcJ"/>
</dbReference>
<dbReference type="PANTHER" id="PTHR23531">
    <property type="entry name" value="QUINOLENE RESISTANCE PROTEIN NORA"/>
    <property type="match status" value="1"/>
</dbReference>
<dbReference type="InterPro" id="IPR052714">
    <property type="entry name" value="MFS_Exporter"/>
</dbReference>
<feature type="transmembrane region" description="Helical" evidence="4">
    <location>
        <begin position="44"/>
        <end position="63"/>
    </location>
</feature>
<evidence type="ECO:0000256" key="3">
    <source>
        <dbReference type="ARBA" id="ARBA00023136"/>
    </source>
</evidence>
<keyword evidence="7" id="KW-1185">Reference proteome</keyword>
<feature type="transmembrane region" description="Helical" evidence="4">
    <location>
        <begin position="145"/>
        <end position="168"/>
    </location>
</feature>
<gene>
    <name evidence="6" type="ORF">ACFOY1_18805</name>
</gene>
<name>A0ABV8P4J6_9BURK</name>
<accession>A0ABV8P4J6</accession>
<evidence type="ECO:0000313" key="6">
    <source>
        <dbReference type="EMBL" id="MFC4203004.1"/>
    </source>
</evidence>
<organism evidence="6 7">
    <name type="scientific">Candidimonas humi</name>
    <dbReference type="NCBI Taxonomy" id="683355"/>
    <lineage>
        <taxon>Bacteria</taxon>
        <taxon>Pseudomonadati</taxon>
        <taxon>Pseudomonadota</taxon>
        <taxon>Betaproteobacteria</taxon>
        <taxon>Burkholderiales</taxon>
        <taxon>Alcaligenaceae</taxon>
        <taxon>Candidimonas</taxon>
    </lineage>
</organism>
<comment type="caution">
    <text evidence="6">The sequence shown here is derived from an EMBL/GenBank/DDBJ whole genome shotgun (WGS) entry which is preliminary data.</text>
</comment>
<evidence type="ECO:0000313" key="7">
    <source>
        <dbReference type="Proteomes" id="UP001595848"/>
    </source>
</evidence>
<dbReference type="EMBL" id="JBHSBV010000008">
    <property type="protein sequence ID" value="MFC4203004.1"/>
    <property type="molecule type" value="Genomic_DNA"/>
</dbReference>
<proteinExistence type="inferred from homology"/>
<evidence type="ECO:0000256" key="1">
    <source>
        <dbReference type="ARBA" id="ARBA00022692"/>
    </source>
</evidence>